<evidence type="ECO:0000313" key="2">
    <source>
        <dbReference type="Proteomes" id="UP000009005"/>
    </source>
</evidence>
<protein>
    <submittedName>
        <fullName evidence="1">Uncharacterized protein</fullName>
    </submittedName>
</protein>
<keyword evidence="2" id="KW-1185">Reference proteome</keyword>
<dbReference type="HOGENOM" id="CLU_1271164_0_0_14"/>
<proteinExistence type="predicted"/>
<dbReference type="KEGG" id="mwe:WEN_01245"/>
<dbReference type="PATRIC" id="fig|1197325.3.peg.270"/>
<dbReference type="STRING" id="1197325.WEN_01245"/>
<dbReference type="EMBL" id="CP003703">
    <property type="protein sequence ID" value="AFN65048.1"/>
    <property type="molecule type" value="Genomic_DNA"/>
</dbReference>
<dbReference type="AlphaFoldDB" id="I6Z644"/>
<gene>
    <name evidence="1" type="ordered locus">WEN_01245</name>
</gene>
<dbReference type="RefSeq" id="WP_014849758.1">
    <property type="nucleotide sequence ID" value="NC_018149.1"/>
</dbReference>
<sequence>MVFLLKALLGISAIGGGVVAPVALSRQTNAVIERREGSIAQKLGSTLGKTISNFGNTLFEVRAREASHQKISKALGQVANCKLLQNPENPEYWLNALYACNENSKGEVEFKYVSARNNFVSRAEDGFVKKVSTVNYVEEGVDTSKTAKLELTFENGSRKDWKVAVGSGWKHFSNVNLSEQCTISSKGAGGNDLRCVLQGWEGNNSSHSVYRFSIF</sequence>
<dbReference type="OrthoDB" id="402263at2"/>
<name>I6Z644_MYCWM</name>
<evidence type="ECO:0000313" key="1">
    <source>
        <dbReference type="EMBL" id="AFN65048.1"/>
    </source>
</evidence>
<reference evidence="1 2" key="1">
    <citation type="journal article" date="2012" name="J. Bacteriol.">
        <title>Complete genome sequence of Mycoplasma wenyonii strain Massachusetts.</title>
        <authorList>
            <person name="Dos Santos A.P."/>
            <person name="Guimaraes A.M."/>
            <person name="do Nascimento N.C."/>
            <person name="Sanmiguel P.J."/>
            <person name="Messick J.B."/>
        </authorList>
    </citation>
    <scope>NUCLEOTIDE SEQUENCE [LARGE SCALE GENOMIC DNA]</scope>
    <source>
        <strain evidence="1 2">Massachusetts</strain>
    </source>
</reference>
<dbReference type="Proteomes" id="UP000009005">
    <property type="component" value="Chromosome"/>
</dbReference>
<accession>I6Z644</accession>
<organism evidence="1 2">
    <name type="scientific">Mycoplasma wenyonii (strain Massachusetts)</name>
    <name type="common">Eperythrozoon wenyonii</name>
    <dbReference type="NCBI Taxonomy" id="1197325"/>
    <lineage>
        <taxon>Bacteria</taxon>
        <taxon>Bacillati</taxon>
        <taxon>Mycoplasmatota</taxon>
        <taxon>Mollicutes</taxon>
        <taxon>Mycoplasmataceae</taxon>
        <taxon>Mycoplasma</taxon>
    </lineage>
</organism>